<evidence type="ECO:0000313" key="1">
    <source>
        <dbReference type="EMBL" id="CRY93761.1"/>
    </source>
</evidence>
<keyword evidence="1" id="KW-0614">Plasmid</keyword>
<name>A0A0H5PVI3_9ZZZZ</name>
<organism evidence="1">
    <name type="scientific">uncultured prokaryote</name>
    <dbReference type="NCBI Taxonomy" id="198431"/>
    <lineage>
        <taxon>unclassified sequences</taxon>
        <taxon>environmental samples</taxon>
    </lineage>
</organism>
<geneLocation type="plasmid" evidence="1">
    <name>pRGRH0062</name>
</geneLocation>
<accession>A0A0H5PVI3</accession>
<dbReference type="AlphaFoldDB" id="A0A0H5PVI3"/>
<dbReference type="EMBL" id="LN852753">
    <property type="protein sequence ID" value="CRY93761.1"/>
    <property type="molecule type" value="Genomic_DNA"/>
</dbReference>
<reference evidence="1" key="1">
    <citation type="submission" date="2015-06" db="EMBL/GenBank/DDBJ databases">
        <authorList>
            <person name="Joergensen T."/>
        </authorList>
    </citation>
    <scope>NUCLEOTIDE SEQUENCE</scope>
    <source>
        <plasmid evidence="1">pRGRH0062</plasmid>
    </source>
</reference>
<sequence>MCLLALAVTVKPLANVVGNYARYDGHKKCDDSIHDTHLLPITGMEKGSGASIAQASERWQGVQGQRPGTLTLRSKV</sequence>
<proteinExistence type="predicted"/>
<protein>
    <submittedName>
        <fullName evidence="1">Uncharacterized protein</fullName>
    </submittedName>
</protein>
<reference evidence="1" key="2">
    <citation type="submission" date="2015-07" db="EMBL/GenBank/DDBJ databases">
        <title>Plasmids, circular viruses and viroids from rat gut.</title>
        <authorList>
            <person name="Jorgensen T.J."/>
            <person name="Hansen M.A."/>
            <person name="Xu Z."/>
            <person name="Tabak M.A."/>
            <person name="Sorensen S.J."/>
            <person name="Hansen L.H."/>
        </authorList>
    </citation>
    <scope>NUCLEOTIDE SEQUENCE</scope>
    <source>
        <plasmid evidence="1">pRGRH0062</plasmid>
    </source>
</reference>